<proteinExistence type="predicted"/>
<sequence length="174" mass="19901">MSCWSNAVTAVRHLLVDEVHTTKFSMLVPLSCTVMVLEIILEHSSSVSFEPPAFKSWGFKRATLHHVTKLIYRHHFAVNALSVLSVSGLQVTEFIKKLLACSVQGKQTLDVLHAQEHVLYDTFLYLPDTITFIHWANISHPTSSQAPTFMIFLKHYVLCLKVHIWDMSEEREPQ</sequence>
<gene>
    <name evidence="1" type="ORF">F5147DRAFT_656212</name>
</gene>
<name>A0A9P7JQ74_9AGAM</name>
<reference evidence="1" key="1">
    <citation type="journal article" date="2020" name="New Phytol.">
        <title>Comparative genomics reveals dynamic genome evolution in host specialist ectomycorrhizal fungi.</title>
        <authorList>
            <person name="Lofgren L.A."/>
            <person name="Nguyen N.H."/>
            <person name="Vilgalys R."/>
            <person name="Ruytinx J."/>
            <person name="Liao H.L."/>
            <person name="Branco S."/>
            <person name="Kuo A."/>
            <person name="LaButti K."/>
            <person name="Lipzen A."/>
            <person name="Andreopoulos W."/>
            <person name="Pangilinan J."/>
            <person name="Riley R."/>
            <person name="Hundley H."/>
            <person name="Na H."/>
            <person name="Barry K."/>
            <person name="Grigoriev I.V."/>
            <person name="Stajich J.E."/>
            <person name="Kennedy P.G."/>
        </authorList>
    </citation>
    <scope>NUCLEOTIDE SEQUENCE</scope>
    <source>
        <strain evidence="1">FC423</strain>
    </source>
</reference>
<dbReference type="GeneID" id="64696342"/>
<organism evidence="1 2">
    <name type="scientific">Suillus discolor</name>
    <dbReference type="NCBI Taxonomy" id="1912936"/>
    <lineage>
        <taxon>Eukaryota</taxon>
        <taxon>Fungi</taxon>
        <taxon>Dikarya</taxon>
        <taxon>Basidiomycota</taxon>
        <taxon>Agaricomycotina</taxon>
        <taxon>Agaricomycetes</taxon>
        <taxon>Agaricomycetidae</taxon>
        <taxon>Boletales</taxon>
        <taxon>Suillineae</taxon>
        <taxon>Suillaceae</taxon>
        <taxon>Suillus</taxon>
    </lineage>
</organism>
<dbReference type="Proteomes" id="UP000823399">
    <property type="component" value="Unassembled WGS sequence"/>
</dbReference>
<dbReference type="RefSeq" id="XP_041288732.1">
    <property type="nucleotide sequence ID" value="XM_041434083.1"/>
</dbReference>
<dbReference type="EMBL" id="JABBWM010000063">
    <property type="protein sequence ID" value="KAG2097974.1"/>
    <property type="molecule type" value="Genomic_DNA"/>
</dbReference>
<accession>A0A9P7JQ74</accession>
<evidence type="ECO:0000313" key="2">
    <source>
        <dbReference type="Proteomes" id="UP000823399"/>
    </source>
</evidence>
<dbReference type="AlphaFoldDB" id="A0A9P7JQ74"/>
<protein>
    <submittedName>
        <fullName evidence="1">Uncharacterized protein</fullName>
    </submittedName>
</protein>
<comment type="caution">
    <text evidence="1">The sequence shown here is derived from an EMBL/GenBank/DDBJ whole genome shotgun (WGS) entry which is preliminary data.</text>
</comment>
<evidence type="ECO:0000313" key="1">
    <source>
        <dbReference type="EMBL" id="KAG2097974.1"/>
    </source>
</evidence>
<keyword evidence="2" id="KW-1185">Reference proteome</keyword>